<reference evidence="2" key="1">
    <citation type="journal article" date="2014" name="Int. J. Syst. Evol. Microbiol.">
        <title>Complete genome sequence of Corynebacterium casei LMG S-19264T (=DSM 44701T), isolated from a smear-ripened cheese.</title>
        <authorList>
            <consortium name="US DOE Joint Genome Institute (JGI-PGF)"/>
            <person name="Walter F."/>
            <person name="Albersmeier A."/>
            <person name="Kalinowski J."/>
            <person name="Ruckert C."/>
        </authorList>
    </citation>
    <scope>NUCLEOTIDE SEQUENCE</scope>
    <source>
        <strain evidence="2">CGMCC 1.14988</strain>
    </source>
</reference>
<dbReference type="SUPFAM" id="SSF47226">
    <property type="entry name" value="Histidine-containing phosphotransfer domain, HPT domain"/>
    <property type="match status" value="1"/>
</dbReference>
<dbReference type="GO" id="GO:0000160">
    <property type="term" value="P:phosphorelay signal transduction system"/>
    <property type="evidence" value="ECO:0007669"/>
    <property type="project" value="InterPro"/>
</dbReference>
<proteinExistence type="predicted"/>
<dbReference type="Gene3D" id="1.20.120.160">
    <property type="entry name" value="HPT domain"/>
    <property type="match status" value="1"/>
</dbReference>
<keyword evidence="3" id="KW-1185">Reference proteome</keyword>
<sequence length="109" mass="11461">MSGDPMTAAIAALWQQVAPEQIATARALESAAVRVLDAPADAEAWAEVRARSHRLAGTLGTFGQVEAGDLAIRLEQRVEGTTDPDAALRAQVASLARDLRRVLEASVAT</sequence>
<dbReference type="Proteomes" id="UP000650511">
    <property type="component" value="Unassembled WGS sequence"/>
</dbReference>
<name>A0A8J3EW56_9ACTN</name>
<dbReference type="InterPro" id="IPR036641">
    <property type="entry name" value="HPT_dom_sf"/>
</dbReference>
<dbReference type="Pfam" id="PF01627">
    <property type="entry name" value="Hpt"/>
    <property type="match status" value="1"/>
</dbReference>
<dbReference type="InterPro" id="IPR008207">
    <property type="entry name" value="Sig_transdc_His_kin_Hpt_dom"/>
</dbReference>
<dbReference type="AlphaFoldDB" id="A0A8J3EW56"/>
<dbReference type="OrthoDB" id="5116410at2"/>
<evidence type="ECO:0000313" key="2">
    <source>
        <dbReference type="EMBL" id="GGI09607.1"/>
    </source>
</evidence>
<evidence type="ECO:0000259" key="1">
    <source>
        <dbReference type="Pfam" id="PF01627"/>
    </source>
</evidence>
<comment type="caution">
    <text evidence="2">The sequence shown here is derived from an EMBL/GenBank/DDBJ whole genome shotgun (WGS) entry which is preliminary data.</text>
</comment>
<feature type="domain" description="HPt" evidence="1">
    <location>
        <begin position="18"/>
        <end position="95"/>
    </location>
</feature>
<dbReference type="RefSeq" id="WP_130649260.1">
    <property type="nucleotide sequence ID" value="NZ_BMHA01000016.1"/>
</dbReference>
<reference evidence="2" key="2">
    <citation type="submission" date="2020-09" db="EMBL/GenBank/DDBJ databases">
        <authorList>
            <person name="Sun Q."/>
            <person name="Zhou Y."/>
        </authorList>
    </citation>
    <scope>NUCLEOTIDE SEQUENCE</scope>
    <source>
        <strain evidence="2">CGMCC 1.14988</strain>
    </source>
</reference>
<evidence type="ECO:0000313" key="3">
    <source>
        <dbReference type="Proteomes" id="UP000650511"/>
    </source>
</evidence>
<organism evidence="2 3">
    <name type="scientific">Egicoccus halophilus</name>
    <dbReference type="NCBI Taxonomy" id="1670830"/>
    <lineage>
        <taxon>Bacteria</taxon>
        <taxon>Bacillati</taxon>
        <taxon>Actinomycetota</taxon>
        <taxon>Nitriliruptoria</taxon>
        <taxon>Egicoccales</taxon>
        <taxon>Egicoccaceae</taxon>
        <taxon>Egicoccus</taxon>
    </lineage>
</organism>
<dbReference type="EMBL" id="BMHA01000016">
    <property type="protein sequence ID" value="GGI09607.1"/>
    <property type="molecule type" value="Genomic_DNA"/>
</dbReference>
<gene>
    <name evidence="2" type="ORF">GCM10011354_34920</name>
</gene>
<accession>A0A8J3EW56</accession>
<protein>
    <recommendedName>
        <fullName evidence="1">HPt domain-containing protein</fullName>
    </recommendedName>
</protein>